<reference evidence="2 3" key="1">
    <citation type="submission" date="2011-01" db="EMBL/GenBank/DDBJ databases">
        <title>Complete sequence of chromosome of Streptomyces flavogriseus ATCC 33331.</title>
        <authorList>
            <consortium name="US DOE Joint Genome Institute"/>
            <person name="Lucas S."/>
            <person name="Copeland A."/>
            <person name="Lapidus A."/>
            <person name="Cheng J.-F."/>
            <person name="Goodwin L."/>
            <person name="Pitluck S."/>
            <person name="Davenport K."/>
            <person name="Detter J.C."/>
            <person name="Han C."/>
            <person name="Tapia R."/>
            <person name="Land M."/>
            <person name="Hauser L."/>
            <person name="Kyrpides N."/>
            <person name="Ivanova N."/>
            <person name="Ovchinnikova G."/>
            <person name="Pagani I."/>
            <person name="Brumm P."/>
            <person name="Mead D."/>
            <person name="Woyke T."/>
        </authorList>
    </citation>
    <scope>NUCLEOTIDE SEQUENCE [LARGE SCALE GENOMIC DNA]</scope>
    <source>
        <strain evidence="3">ATCC 33331 / IAF-45CD</strain>
    </source>
</reference>
<dbReference type="Proteomes" id="UP000002066">
    <property type="component" value="Chromosome"/>
</dbReference>
<sequence>MSLGSTDCCRSHLIGDSACRVGMHTTPVFRPFIGPSTIKAHITPSGIFRTDTAGRSARRRRSGPSARRWTRGGPWPPSSGWQRARSPRCTGEAVLSAGCSPGRAVRPLVERGTLGGLQLGDAEAVGDRARHIEGDRKFRGERVFNAGGVVGQEVADGRADGPAADVVAAYLGGDGPAAQVRGAYVGGLRGRHRGVAPVLAALDIGGAQSVVGQFALEPSWPVMLSPRADGGVAEQGVKTGRPPRTDAAGGGRPDMQALWAFLNGPVSPGRNPGPWRLRAAWGLMMPNCLGRPSLRQHRYIARRSPDPTRSAPGTRHRVILMNGCPGECGEGEGIQGSVLGVTPASRAAWPAP</sequence>
<evidence type="ECO:0000256" key="1">
    <source>
        <dbReference type="SAM" id="MobiDB-lite"/>
    </source>
</evidence>
<dbReference type="AlphaFoldDB" id="A0A8D3WLY1"/>
<feature type="region of interest" description="Disordered" evidence="1">
    <location>
        <begin position="231"/>
        <end position="251"/>
    </location>
</feature>
<protein>
    <submittedName>
        <fullName evidence="2">Uncharacterized protein</fullName>
    </submittedName>
</protein>
<evidence type="ECO:0000313" key="3">
    <source>
        <dbReference type="Proteomes" id="UP000002066"/>
    </source>
</evidence>
<name>A0A8D3WLY1_STRFA</name>
<evidence type="ECO:0000313" key="2">
    <source>
        <dbReference type="EMBL" id="ADW07651.1"/>
    </source>
</evidence>
<feature type="region of interest" description="Disordered" evidence="1">
    <location>
        <begin position="51"/>
        <end position="85"/>
    </location>
</feature>
<gene>
    <name evidence="2" type="ordered locus">Sfla_6279</name>
</gene>
<dbReference type="EMBL" id="CP002475">
    <property type="protein sequence ID" value="ADW07651.1"/>
    <property type="molecule type" value="Genomic_DNA"/>
</dbReference>
<dbReference type="KEGG" id="sfa:Sfla_6279"/>
<organism evidence="2 3">
    <name type="scientific">Streptomyces pratensis (strain ATCC 33331 / IAF-45CD)</name>
    <dbReference type="NCBI Taxonomy" id="591167"/>
    <lineage>
        <taxon>Bacteria</taxon>
        <taxon>Bacillati</taxon>
        <taxon>Actinomycetota</taxon>
        <taxon>Actinomycetes</taxon>
        <taxon>Kitasatosporales</taxon>
        <taxon>Streptomycetaceae</taxon>
        <taxon>Streptomyces</taxon>
    </lineage>
</organism>
<proteinExistence type="predicted"/>
<accession>A0A8D3WLY1</accession>